<evidence type="ECO:0000313" key="2">
    <source>
        <dbReference type="Proteomes" id="UP000604083"/>
    </source>
</evidence>
<organism evidence="1 2">
    <name type="scientific">Roseibacillus ishigakijimensis</name>
    <dbReference type="NCBI Taxonomy" id="454146"/>
    <lineage>
        <taxon>Bacteria</taxon>
        <taxon>Pseudomonadati</taxon>
        <taxon>Verrucomicrobiota</taxon>
        <taxon>Verrucomicrobiia</taxon>
        <taxon>Verrucomicrobiales</taxon>
        <taxon>Verrucomicrobiaceae</taxon>
        <taxon>Roseibacillus</taxon>
    </lineage>
</organism>
<keyword evidence="2" id="KW-1185">Reference proteome</keyword>
<dbReference type="InterPro" id="IPR029000">
    <property type="entry name" value="Cyclophilin-like_dom_sf"/>
</dbReference>
<dbReference type="RefSeq" id="WP_200389979.1">
    <property type="nucleotide sequence ID" value="NZ_JAENIO010000001.1"/>
</dbReference>
<dbReference type="Gene3D" id="2.40.100.10">
    <property type="entry name" value="Cyclophilin-like"/>
    <property type="match status" value="1"/>
</dbReference>
<reference evidence="1" key="1">
    <citation type="submission" date="2021-01" db="EMBL/GenBank/DDBJ databases">
        <title>Modified the classification status of verrucomicrobia.</title>
        <authorList>
            <person name="Feng X."/>
        </authorList>
    </citation>
    <scope>NUCLEOTIDE SEQUENCE</scope>
    <source>
        <strain evidence="1">KCTC 12986</strain>
    </source>
</reference>
<accession>A0A934RQS2</accession>
<gene>
    <name evidence="1" type="ORF">JIN78_00615</name>
</gene>
<dbReference type="EMBL" id="JAENIO010000001">
    <property type="protein sequence ID" value="MBK1832545.1"/>
    <property type="molecule type" value="Genomic_DNA"/>
</dbReference>
<protein>
    <submittedName>
        <fullName evidence="1">Uncharacterized protein</fullName>
    </submittedName>
</protein>
<dbReference type="AlphaFoldDB" id="A0A934RQS2"/>
<evidence type="ECO:0000313" key="1">
    <source>
        <dbReference type="EMBL" id="MBK1832545.1"/>
    </source>
</evidence>
<name>A0A934RQS2_9BACT</name>
<dbReference type="Proteomes" id="UP000604083">
    <property type="component" value="Unassembled WGS sequence"/>
</dbReference>
<comment type="caution">
    <text evidence="1">The sequence shown here is derived from an EMBL/GenBank/DDBJ whole genome shotgun (WGS) entry which is preliminary data.</text>
</comment>
<sequence>MTGFMLTSGKLFPVEAEFVTTRGSFTVDLHLSEAPLAVAHFVDLAEGERLWIDTSLAIPRRFPYYNNRRVTVVEGSAGDRLGIIGGADLMGDRELGYVIPDDYGERAAECAYSLVMESNGPNANAGRVAILGGIVRTEERSHRLLLGRIIAQDDREVIDQILSADNEEVLVKEVLITQNESERTRMKEMLTGLPRVEFPVLHPRVAVEQIVFSSPQPSFSVFWSAQSDNLTIWRRAHRHYQAGNLDFSSFPPLVANGPQMFLRSALVIYPESVAPLAISTLSEQILTVTSEDLGQIRYHFDGSGESGDYEVFVSPDEPPVFVGEFSLGAEERYATPYSLTLTILAPGLGGSARQKISLGWDERQSGILRGRHRTELFGDAGQLFFADWGGAELAPN</sequence>
<proteinExistence type="predicted"/>
<dbReference type="SUPFAM" id="SSF50891">
    <property type="entry name" value="Cyclophilin-like"/>
    <property type="match status" value="1"/>
</dbReference>